<dbReference type="Proteomes" id="UP000004722">
    <property type="component" value="Unassembled WGS sequence"/>
</dbReference>
<protein>
    <submittedName>
        <fullName evidence="1">Uncharacterized protein</fullName>
    </submittedName>
</protein>
<dbReference type="PATRIC" id="fig|883092.3.peg.2102"/>
<dbReference type="RefSeq" id="WP_005726049.1">
    <property type="nucleotide sequence ID" value="NZ_JH932274.1"/>
</dbReference>
<evidence type="ECO:0000313" key="2">
    <source>
        <dbReference type="Proteomes" id="UP000004722"/>
    </source>
</evidence>
<dbReference type="HOGENOM" id="CLU_2717249_0_0_9"/>
<organism evidence="1 2">
    <name type="scientific">Lactobacillus crispatus FB077-07</name>
    <dbReference type="NCBI Taxonomy" id="883092"/>
    <lineage>
        <taxon>Bacteria</taxon>
        <taxon>Bacillati</taxon>
        <taxon>Bacillota</taxon>
        <taxon>Bacilli</taxon>
        <taxon>Lactobacillales</taxon>
        <taxon>Lactobacillaceae</taxon>
        <taxon>Lactobacillus</taxon>
    </lineage>
</organism>
<proteinExistence type="predicted"/>
<dbReference type="AlphaFoldDB" id="K1M6G4"/>
<sequence length="72" mass="8310">MENKELISKLIKEREGYTERSIKIQEFLRSSECAKIGHTQKQLLIDQSNQLNGLAFIINMRIDDLKDSNGTD</sequence>
<dbReference type="EMBL" id="AGZG01000104">
    <property type="protein sequence ID" value="EKB63086.1"/>
    <property type="molecule type" value="Genomic_DNA"/>
</dbReference>
<comment type="caution">
    <text evidence="1">The sequence shown here is derived from an EMBL/GenBank/DDBJ whole genome shotgun (WGS) entry which is preliminary data.</text>
</comment>
<reference evidence="1 2" key="1">
    <citation type="submission" date="2012-07" db="EMBL/GenBank/DDBJ databases">
        <title>The Genome Sequence of Lactobacillus crispatus FB077-07.</title>
        <authorList>
            <consortium name="The Broad Institute Genome Sequencing Platform"/>
            <person name="Earl A."/>
            <person name="Ward D."/>
            <person name="Feldgarden M."/>
            <person name="Gevers D."/>
            <person name="Saerens B."/>
            <person name="Vaneechoutte M."/>
            <person name="Walker B."/>
            <person name="Young S.K."/>
            <person name="Zeng Q."/>
            <person name="Gargeya S."/>
            <person name="Fitzgerald M."/>
            <person name="Haas B."/>
            <person name="Abouelleil A."/>
            <person name="Alvarado L."/>
            <person name="Arachchi H.M."/>
            <person name="Berlin A.M."/>
            <person name="Chapman S.B."/>
            <person name="Goldberg J."/>
            <person name="Griggs A."/>
            <person name="Gujja S."/>
            <person name="Hansen M."/>
            <person name="Howarth C."/>
            <person name="Imamovic A."/>
            <person name="Larimer J."/>
            <person name="McCowen C."/>
            <person name="Montmayeur A."/>
            <person name="Murphy C."/>
            <person name="Neiman D."/>
            <person name="Pearson M."/>
            <person name="Priest M."/>
            <person name="Roberts A."/>
            <person name="Saif S."/>
            <person name="Shea T."/>
            <person name="Sisk P."/>
            <person name="Sykes S."/>
            <person name="Wortman J."/>
            <person name="Nusbaum C."/>
            <person name="Birren B."/>
        </authorList>
    </citation>
    <scope>NUCLEOTIDE SEQUENCE [LARGE SCALE GENOMIC DNA]</scope>
    <source>
        <strain evidence="1 2">FB077-07</strain>
    </source>
</reference>
<accession>K1M6G4</accession>
<gene>
    <name evidence="1" type="ORF">HMPREF9249_02119</name>
</gene>
<evidence type="ECO:0000313" key="1">
    <source>
        <dbReference type="EMBL" id="EKB63086.1"/>
    </source>
</evidence>
<name>K1M6G4_9LACO</name>